<protein>
    <submittedName>
        <fullName evidence="2">2,4-dienoyl-CoA reductase-like NADH-dependent reductase (Old Yellow Enzyme family)</fullName>
    </submittedName>
</protein>
<dbReference type="GO" id="GO:0010181">
    <property type="term" value="F:FMN binding"/>
    <property type="evidence" value="ECO:0007669"/>
    <property type="project" value="InterPro"/>
</dbReference>
<feature type="domain" description="NADH:flavin oxidoreductase/NADH oxidase N-terminal" evidence="1">
    <location>
        <begin position="9"/>
        <end position="372"/>
    </location>
</feature>
<dbReference type="InterPro" id="IPR013785">
    <property type="entry name" value="Aldolase_TIM"/>
</dbReference>
<dbReference type="Pfam" id="PF00724">
    <property type="entry name" value="Oxidored_FMN"/>
    <property type="match status" value="1"/>
</dbReference>
<dbReference type="InterPro" id="IPR001155">
    <property type="entry name" value="OxRdtase_FMN_N"/>
</dbReference>
<sequence length="389" mass="42343">MMPDIAAPLFQPYRLGTCELPNRIVMSAMTRMFAKDGVLEDRVVDYYRRRVEGGVGLIISEGAAINGIGAYSAAVPHFYGDAALSKWKTIIDAVHAAGGRMMPQLWHAGLARIRNQSADQDLPSVGPSMVHPTVGDVSGQPAPPFRALSEAEIGETIDQYVAAALSAQRLGFDGVELHGGHGYLIDQFLWNETNKRTDGFGGQNLAERARFGIDLIKAIRDNVGPDFPIGLRFSQWKSPDFYDTRLAETPAELETLLTPLSDAGLSFFDCSTRRFWEAEFPQSGSDMNLAGWTKKITGKTAITVGSVGLSDALDVTSHHAYGQDGAARTGSSASAEQFAKLMHMFNRGDFDLIAVGRALIANPDFANKVRDGQLAELKPYRMETLTELI</sequence>
<dbReference type="RefSeq" id="WP_184067659.1">
    <property type="nucleotide sequence ID" value="NZ_JACHNZ010000015.1"/>
</dbReference>
<dbReference type="PANTHER" id="PTHR22893:SF55">
    <property type="entry name" value="OXIDOREDUCTASE-RELATED"/>
    <property type="match status" value="1"/>
</dbReference>
<name>A0A7W7B164_9SPHN</name>
<dbReference type="AlphaFoldDB" id="A0A7W7B164"/>
<organism evidence="2 3">
    <name type="scientific">Sphingosinicella soli</name>
    <dbReference type="NCBI Taxonomy" id="333708"/>
    <lineage>
        <taxon>Bacteria</taxon>
        <taxon>Pseudomonadati</taxon>
        <taxon>Pseudomonadota</taxon>
        <taxon>Alphaproteobacteria</taxon>
        <taxon>Sphingomonadales</taxon>
        <taxon>Sphingosinicellaceae</taxon>
        <taxon>Sphingosinicella</taxon>
    </lineage>
</organism>
<evidence type="ECO:0000313" key="3">
    <source>
        <dbReference type="Proteomes" id="UP000566324"/>
    </source>
</evidence>
<reference evidence="2 3" key="1">
    <citation type="submission" date="2020-08" db="EMBL/GenBank/DDBJ databases">
        <title>Genomic Encyclopedia of Type Strains, Phase IV (KMG-IV): sequencing the most valuable type-strain genomes for metagenomic binning, comparative biology and taxonomic classification.</title>
        <authorList>
            <person name="Goeker M."/>
        </authorList>
    </citation>
    <scope>NUCLEOTIDE SEQUENCE [LARGE SCALE GENOMIC DNA]</scope>
    <source>
        <strain evidence="2 3">DSM 17328</strain>
    </source>
</reference>
<dbReference type="GO" id="GO:0016491">
    <property type="term" value="F:oxidoreductase activity"/>
    <property type="evidence" value="ECO:0007669"/>
    <property type="project" value="InterPro"/>
</dbReference>
<dbReference type="GO" id="GO:0005829">
    <property type="term" value="C:cytosol"/>
    <property type="evidence" value="ECO:0007669"/>
    <property type="project" value="TreeGrafter"/>
</dbReference>
<gene>
    <name evidence="2" type="ORF">GGQ98_001596</name>
</gene>
<dbReference type="Gene3D" id="3.20.20.70">
    <property type="entry name" value="Aldolase class I"/>
    <property type="match status" value="1"/>
</dbReference>
<evidence type="ECO:0000259" key="1">
    <source>
        <dbReference type="Pfam" id="PF00724"/>
    </source>
</evidence>
<proteinExistence type="predicted"/>
<keyword evidence="3" id="KW-1185">Reference proteome</keyword>
<dbReference type="InterPro" id="IPR045247">
    <property type="entry name" value="Oye-like"/>
</dbReference>
<accession>A0A7W7B164</accession>
<dbReference type="Proteomes" id="UP000566324">
    <property type="component" value="Unassembled WGS sequence"/>
</dbReference>
<comment type="caution">
    <text evidence="2">The sequence shown here is derived from an EMBL/GenBank/DDBJ whole genome shotgun (WGS) entry which is preliminary data.</text>
</comment>
<dbReference type="EMBL" id="JACHNZ010000015">
    <property type="protein sequence ID" value="MBB4631979.1"/>
    <property type="molecule type" value="Genomic_DNA"/>
</dbReference>
<dbReference type="SUPFAM" id="SSF51395">
    <property type="entry name" value="FMN-linked oxidoreductases"/>
    <property type="match status" value="1"/>
</dbReference>
<evidence type="ECO:0000313" key="2">
    <source>
        <dbReference type="EMBL" id="MBB4631979.1"/>
    </source>
</evidence>
<dbReference type="PANTHER" id="PTHR22893">
    <property type="entry name" value="NADH OXIDOREDUCTASE-RELATED"/>
    <property type="match status" value="1"/>
</dbReference>